<gene>
    <name evidence="2" type="ORF">SINC0208_LOCUS14980</name>
</gene>
<accession>A0A7S3IVU3</accession>
<protein>
    <submittedName>
        <fullName evidence="2">Uncharacterized protein</fullName>
    </submittedName>
</protein>
<evidence type="ECO:0000256" key="1">
    <source>
        <dbReference type="SAM" id="Phobius"/>
    </source>
</evidence>
<reference evidence="2" key="1">
    <citation type="submission" date="2021-01" db="EMBL/GenBank/DDBJ databases">
        <authorList>
            <person name="Corre E."/>
            <person name="Pelletier E."/>
            <person name="Niang G."/>
            <person name="Scheremetjew M."/>
            <person name="Finn R."/>
            <person name="Kale V."/>
            <person name="Holt S."/>
            <person name="Cochrane G."/>
            <person name="Meng A."/>
            <person name="Brown T."/>
            <person name="Cohen L."/>
        </authorList>
    </citation>
    <scope>NUCLEOTIDE SEQUENCE</scope>
    <source>
        <strain evidence="2">S3</strain>
    </source>
</reference>
<sequence>MLFKVDEGACSRDHTRYRRSEEDREANYEVFPVDGEEDRLCSGVALHEVELFDVFFFLLLQKLRLIFIIRQAVLSSARPSGCRISSLFFALLLLELLLHFLLELIDFLMDGFTELDLLTHGNLKLGLSIL</sequence>
<dbReference type="AlphaFoldDB" id="A0A7S3IVU3"/>
<dbReference type="EMBL" id="HBIH01037364">
    <property type="protein sequence ID" value="CAE0334341.1"/>
    <property type="molecule type" value="Transcribed_RNA"/>
</dbReference>
<keyword evidence="1" id="KW-0812">Transmembrane</keyword>
<keyword evidence="1" id="KW-0472">Membrane</keyword>
<evidence type="ECO:0000313" key="2">
    <source>
        <dbReference type="EMBL" id="CAE0334341.1"/>
    </source>
</evidence>
<organism evidence="2">
    <name type="scientific">Strombidium inclinatum</name>
    <dbReference type="NCBI Taxonomy" id="197538"/>
    <lineage>
        <taxon>Eukaryota</taxon>
        <taxon>Sar</taxon>
        <taxon>Alveolata</taxon>
        <taxon>Ciliophora</taxon>
        <taxon>Intramacronucleata</taxon>
        <taxon>Spirotrichea</taxon>
        <taxon>Oligotrichia</taxon>
        <taxon>Strombidiidae</taxon>
        <taxon>Strombidium</taxon>
    </lineage>
</organism>
<keyword evidence="1" id="KW-1133">Transmembrane helix</keyword>
<name>A0A7S3IVU3_9SPIT</name>
<proteinExistence type="predicted"/>
<feature type="transmembrane region" description="Helical" evidence="1">
    <location>
        <begin position="85"/>
        <end position="102"/>
    </location>
</feature>